<feature type="signal peptide" evidence="1">
    <location>
        <begin position="1"/>
        <end position="18"/>
    </location>
</feature>
<accession>A0ABD1YHT5</accession>
<proteinExistence type="predicted"/>
<reference evidence="2 3" key="1">
    <citation type="submission" date="2024-09" db="EMBL/GenBank/DDBJ databases">
        <title>Chromosome-scale assembly of Riccia fluitans.</title>
        <authorList>
            <person name="Paukszto L."/>
            <person name="Sawicki J."/>
            <person name="Karawczyk K."/>
            <person name="Piernik-Szablinska J."/>
            <person name="Szczecinska M."/>
            <person name="Mazdziarz M."/>
        </authorList>
    </citation>
    <scope>NUCLEOTIDE SEQUENCE [LARGE SCALE GENOMIC DNA]</scope>
    <source>
        <strain evidence="2">Rf_01</strain>
        <tissue evidence="2">Aerial parts of the thallus</tissue>
    </source>
</reference>
<evidence type="ECO:0000256" key="1">
    <source>
        <dbReference type="SAM" id="SignalP"/>
    </source>
</evidence>
<protein>
    <submittedName>
        <fullName evidence="2">Uncharacterized protein</fullName>
    </submittedName>
</protein>
<dbReference type="AlphaFoldDB" id="A0ABD1YHT5"/>
<keyword evidence="1" id="KW-0732">Signal</keyword>
<gene>
    <name evidence="2" type="ORF">R1flu_014902</name>
</gene>
<organism evidence="2 3">
    <name type="scientific">Riccia fluitans</name>
    <dbReference type="NCBI Taxonomy" id="41844"/>
    <lineage>
        <taxon>Eukaryota</taxon>
        <taxon>Viridiplantae</taxon>
        <taxon>Streptophyta</taxon>
        <taxon>Embryophyta</taxon>
        <taxon>Marchantiophyta</taxon>
        <taxon>Marchantiopsida</taxon>
        <taxon>Marchantiidae</taxon>
        <taxon>Marchantiales</taxon>
        <taxon>Ricciaceae</taxon>
        <taxon>Riccia</taxon>
    </lineage>
</organism>
<dbReference type="EMBL" id="JBHFFA010000004">
    <property type="protein sequence ID" value="KAL2630216.1"/>
    <property type="molecule type" value="Genomic_DNA"/>
</dbReference>
<sequence length="219" mass="25018">MPRIQSFLLTFSTVICLSSDLATTTNYTKLSIGDMLHDISKDPPPNILIEVDCILYKYPKILDEIKWSYIHVRREGILEACMQNCSLDISESGFPPPNWRSDTEGEGTDCFLKLDDAGGLAIMKGDLTEPVLVKRLWENDNITVYNKDKSVGYELCLEDMYEIKVSHLLEYEPNRFSKNPGLILKKVVWTWFSEKFSVFTSILATFPNSDLPLKNTYAI</sequence>
<keyword evidence="3" id="KW-1185">Reference proteome</keyword>
<evidence type="ECO:0000313" key="3">
    <source>
        <dbReference type="Proteomes" id="UP001605036"/>
    </source>
</evidence>
<dbReference type="Proteomes" id="UP001605036">
    <property type="component" value="Unassembled WGS sequence"/>
</dbReference>
<name>A0ABD1YHT5_9MARC</name>
<evidence type="ECO:0000313" key="2">
    <source>
        <dbReference type="EMBL" id="KAL2630216.1"/>
    </source>
</evidence>
<feature type="chain" id="PRO_5044830289" evidence="1">
    <location>
        <begin position="19"/>
        <end position="219"/>
    </location>
</feature>
<comment type="caution">
    <text evidence="2">The sequence shown here is derived from an EMBL/GenBank/DDBJ whole genome shotgun (WGS) entry which is preliminary data.</text>
</comment>